<dbReference type="EMBL" id="FOKA01000021">
    <property type="protein sequence ID" value="SFB40541.1"/>
    <property type="molecule type" value="Genomic_DNA"/>
</dbReference>
<protein>
    <submittedName>
        <fullName evidence="1">Uncharacterized protein</fullName>
    </submittedName>
</protein>
<evidence type="ECO:0000313" key="2">
    <source>
        <dbReference type="Proteomes" id="UP000199012"/>
    </source>
</evidence>
<dbReference type="OrthoDB" id="4829395at2"/>
<evidence type="ECO:0000313" key="1">
    <source>
        <dbReference type="EMBL" id="SFB40541.1"/>
    </source>
</evidence>
<dbReference type="RefSeq" id="WP_090034973.1">
    <property type="nucleotide sequence ID" value="NZ_BONM01000014.1"/>
</dbReference>
<dbReference type="Proteomes" id="UP000199012">
    <property type="component" value="Unassembled WGS sequence"/>
</dbReference>
<dbReference type="AlphaFoldDB" id="A0A1I1AR80"/>
<sequence>MHYARWLVNHGEPQGQEPITPVRAAVVRSDLYDGSTITLPVLAVAKAPGWVCVQQTVDPSRQWLAWIPADRVHPR</sequence>
<name>A0A1I1AR80_9CELL</name>
<dbReference type="STRING" id="988821.SAMN05421867_12165"/>
<organism evidence="1 2">
    <name type="scientific">Cellulomonas marina</name>
    <dbReference type="NCBI Taxonomy" id="988821"/>
    <lineage>
        <taxon>Bacteria</taxon>
        <taxon>Bacillati</taxon>
        <taxon>Actinomycetota</taxon>
        <taxon>Actinomycetes</taxon>
        <taxon>Micrococcales</taxon>
        <taxon>Cellulomonadaceae</taxon>
        <taxon>Cellulomonas</taxon>
    </lineage>
</organism>
<reference evidence="1 2" key="1">
    <citation type="submission" date="2016-10" db="EMBL/GenBank/DDBJ databases">
        <authorList>
            <person name="de Groot N.N."/>
        </authorList>
    </citation>
    <scope>NUCLEOTIDE SEQUENCE [LARGE SCALE GENOMIC DNA]</scope>
    <source>
        <strain evidence="1 2">CGMCC 4.6945</strain>
    </source>
</reference>
<proteinExistence type="predicted"/>
<keyword evidence="2" id="KW-1185">Reference proteome</keyword>
<accession>A0A1I1AR80</accession>
<gene>
    <name evidence="1" type="ORF">SAMN05421867_12165</name>
</gene>